<keyword evidence="1" id="KW-1133">Transmembrane helix</keyword>
<dbReference type="InterPro" id="IPR046623">
    <property type="entry name" value="DUF6536"/>
</dbReference>
<feature type="transmembrane region" description="Helical" evidence="1">
    <location>
        <begin position="46"/>
        <end position="67"/>
    </location>
</feature>
<evidence type="ECO:0000256" key="1">
    <source>
        <dbReference type="SAM" id="Phobius"/>
    </source>
</evidence>
<accession>A0A9P4QHW0</accession>
<keyword evidence="1" id="KW-0472">Membrane</keyword>
<dbReference type="Proteomes" id="UP000799444">
    <property type="component" value="Unassembled WGS sequence"/>
</dbReference>
<evidence type="ECO:0000313" key="3">
    <source>
        <dbReference type="EMBL" id="KAF2726744.1"/>
    </source>
</evidence>
<dbReference type="PANTHER" id="PTHR35395">
    <property type="entry name" value="DUF6536 DOMAIN-CONTAINING PROTEIN"/>
    <property type="match status" value="1"/>
</dbReference>
<dbReference type="EMBL" id="ML996397">
    <property type="protein sequence ID" value="KAF2726744.1"/>
    <property type="molecule type" value="Genomic_DNA"/>
</dbReference>
<evidence type="ECO:0000259" key="2">
    <source>
        <dbReference type="Pfam" id="PF20163"/>
    </source>
</evidence>
<feature type="transmembrane region" description="Helical" evidence="1">
    <location>
        <begin position="7"/>
        <end position="26"/>
    </location>
</feature>
<feature type="domain" description="DUF6536" evidence="2">
    <location>
        <begin position="2"/>
        <end position="127"/>
    </location>
</feature>
<evidence type="ECO:0000313" key="4">
    <source>
        <dbReference type="Proteomes" id="UP000799444"/>
    </source>
</evidence>
<gene>
    <name evidence="3" type="ORF">EJ04DRAFT_171897</name>
</gene>
<organism evidence="3 4">
    <name type="scientific">Polyplosphaeria fusca</name>
    <dbReference type="NCBI Taxonomy" id="682080"/>
    <lineage>
        <taxon>Eukaryota</taxon>
        <taxon>Fungi</taxon>
        <taxon>Dikarya</taxon>
        <taxon>Ascomycota</taxon>
        <taxon>Pezizomycotina</taxon>
        <taxon>Dothideomycetes</taxon>
        <taxon>Pleosporomycetidae</taxon>
        <taxon>Pleosporales</taxon>
        <taxon>Tetraplosphaeriaceae</taxon>
        <taxon>Polyplosphaeria</taxon>
    </lineage>
</organism>
<comment type="caution">
    <text evidence="3">The sequence shown here is derived from an EMBL/GenBank/DDBJ whole genome shotgun (WGS) entry which is preliminary data.</text>
</comment>
<dbReference type="AlphaFoldDB" id="A0A9P4QHW0"/>
<reference evidence="3" key="1">
    <citation type="journal article" date="2020" name="Stud. Mycol.">
        <title>101 Dothideomycetes genomes: a test case for predicting lifestyles and emergence of pathogens.</title>
        <authorList>
            <person name="Haridas S."/>
            <person name="Albert R."/>
            <person name="Binder M."/>
            <person name="Bloem J."/>
            <person name="Labutti K."/>
            <person name="Salamov A."/>
            <person name="Andreopoulos B."/>
            <person name="Baker S."/>
            <person name="Barry K."/>
            <person name="Bills G."/>
            <person name="Bluhm B."/>
            <person name="Cannon C."/>
            <person name="Castanera R."/>
            <person name="Culley D."/>
            <person name="Daum C."/>
            <person name="Ezra D."/>
            <person name="Gonzalez J."/>
            <person name="Henrissat B."/>
            <person name="Kuo A."/>
            <person name="Liang C."/>
            <person name="Lipzen A."/>
            <person name="Lutzoni F."/>
            <person name="Magnuson J."/>
            <person name="Mondo S."/>
            <person name="Nolan M."/>
            <person name="Ohm R."/>
            <person name="Pangilinan J."/>
            <person name="Park H.-J."/>
            <person name="Ramirez L."/>
            <person name="Alfaro M."/>
            <person name="Sun H."/>
            <person name="Tritt A."/>
            <person name="Yoshinaga Y."/>
            <person name="Zwiers L.-H."/>
            <person name="Turgeon B."/>
            <person name="Goodwin S."/>
            <person name="Spatafora J."/>
            <person name="Crous P."/>
            <person name="Grigoriev I."/>
        </authorList>
    </citation>
    <scope>NUCLEOTIDE SEQUENCE</scope>
    <source>
        <strain evidence="3">CBS 125425</strain>
    </source>
</reference>
<keyword evidence="1" id="KW-0812">Transmembrane</keyword>
<protein>
    <recommendedName>
        <fullName evidence="2">DUF6536 domain-containing protein</fullName>
    </recommendedName>
</protein>
<proteinExistence type="predicted"/>
<keyword evidence="4" id="KW-1185">Reference proteome</keyword>
<dbReference type="PANTHER" id="PTHR35395:SF1">
    <property type="entry name" value="DUF6536 DOMAIN-CONTAINING PROTEIN"/>
    <property type="match status" value="1"/>
</dbReference>
<dbReference type="OrthoDB" id="5429634at2759"/>
<sequence>MGVFTGIICSTTILLFTLIITIIIASTNTGFQKGFGEPFHYDAHTLSQISVSIHLLINILSIILLAASNCTMQVMASPTRADIDKAHRTGQWFDISVLSLRNLKRIPRRRKILCALPGLSSVPVHLL</sequence>
<name>A0A9P4QHW0_9PLEO</name>
<dbReference type="Pfam" id="PF20163">
    <property type="entry name" value="DUF6536"/>
    <property type="match status" value="1"/>
</dbReference>